<keyword evidence="1" id="KW-0966">Cell projection</keyword>
<keyword evidence="1" id="KW-0282">Flagellum</keyword>
<protein>
    <submittedName>
        <fullName evidence="1">Flagellar biosynthesis anti-sigma factor FlgM</fullName>
    </submittedName>
</protein>
<proteinExistence type="predicted"/>
<evidence type="ECO:0000313" key="2">
    <source>
        <dbReference type="Proteomes" id="UP000277191"/>
    </source>
</evidence>
<sequence>MRIANLAAHAAVNGTESVQRSEGVRHKRTVASTEVVHEKTRDRLVLDAARAALDETPEIDMVRVARVQAALAAGKIRFDACKLAGTIQRYHGGSE</sequence>
<dbReference type="RefSeq" id="WP_126364797.1">
    <property type="nucleotide sequence ID" value="NZ_CP034546.1"/>
</dbReference>
<organism evidence="1 2">
    <name type="scientific">Burkholderia cenocepacia</name>
    <dbReference type="NCBI Taxonomy" id="95486"/>
    <lineage>
        <taxon>Bacteria</taxon>
        <taxon>Pseudomonadati</taxon>
        <taxon>Pseudomonadota</taxon>
        <taxon>Betaproteobacteria</taxon>
        <taxon>Burkholderiales</taxon>
        <taxon>Burkholderiaceae</taxon>
        <taxon>Burkholderia</taxon>
        <taxon>Burkholderia cepacia complex</taxon>
    </lineage>
</organism>
<evidence type="ECO:0000313" key="1">
    <source>
        <dbReference type="EMBL" id="AZQ53112.1"/>
    </source>
</evidence>
<reference evidence="1 2" key="1">
    <citation type="submission" date="2018-12" db="EMBL/GenBank/DDBJ databases">
        <title>Cadmium resistance mechanism in endophytic bacteria Burkholderia cenocepacia YG-3.</title>
        <authorList>
            <person name="Zhang X."/>
            <person name="Wang X."/>
            <person name="Zhu Y."/>
        </authorList>
    </citation>
    <scope>NUCLEOTIDE SEQUENCE [LARGE SCALE GENOMIC DNA]</scope>
    <source>
        <strain evidence="1 2">YG-3</strain>
    </source>
</reference>
<keyword evidence="1" id="KW-0969">Cilium</keyword>
<dbReference type="EMBL" id="CP034546">
    <property type="protein sequence ID" value="AZQ53112.1"/>
    <property type="molecule type" value="Genomic_DNA"/>
</dbReference>
<dbReference type="AlphaFoldDB" id="A0A3S9NBJ0"/>
<name>A0A3S9NBJ0_9BURK</name>
<gene>
    <name evidence="1" type="ORF">D5R55_19180</name>
</gene>
<accession>A0A3S9NBJ0</accession>
<dbReference type="Proteomes" id="UP000277191">
    <property type="component" value="Chromosome 2"/>
</dbReference>